<feature type="domain" description="ZipA C-terminal FtsZ-binding" evidence="11">
    <location>
        <begin position="240"/>
        <end position="373"/>
    </location>
</feature>
<dbReference type="HAMAP" id="MF_00509">
    <property type="entry name" value="ZipA"/>
    <property type="match status" value="1"/>
</dbReference>
<keyword evidence="2 8" id="KW-0997">Cell inner membrane</keyword>
<accession>A0ABS5ZEM8</accession>
<feature type="region of interest" description="Disordered" evidence="10">
    <location>
        <begin position="155"/>
        <end position="189"/>
    </location>
</feature>
<feature type="region of interest" description="Disordered" evidence="10">
    <location>
        <begin position="83"/>
        <end position="139"/>
    </location>
</feature>
<keyword evidence="5 8" id="KW-1133">Transmembrane helix</keyword>
<proteinExistence type="inferred from homology"/>
<feature type="region of interest" description="Disordered" evidence="10">
    <location>
        <begin position="201"/>
        <end position="221"/>
    </location>
</feature>
<dbReference type="InterPro" id="IPR036765">
    <property type="entry name" value="ZipA_FtsZ-bd_C_sf"/>
</dbReference>
<dbReference type="PANTHER" id="PTHR38685">
    <property type="entry name" value="CELL DIVISION PROTEIN ZIPA"/>
    <property type="match status" value="1"/>
</dbReference>
<evidence type="ECO:0000256" key="3">
    <source>
        <dbReference type="ARBA" id="ARBA00022618"/>
    </source>
</evidence>
<evidence type="ECO:0000256" key="7">
    <source>
        <dbReference type="ARBA" id="ARBA00023306"/>
    </source>
</evidence>
<keyword evidence="4 8" id="KW-0812">Transmembrane</keyword>
<keyword evidence="13" id="KW-1185">Reference proteome</keyword>
<feature type="compositionally biased region" description="Polar residues" evidence="10">
    <location>
        <begin position="85"/>
        <end position="132"/>
    </location>
</feature>
<evidence type="ECO:0000256" key="9">
    <source>
        <dbReference type="RuleBase" id="RU003612"/>
    </source>
</evidence>
<dbReference type="InterPro" id="IPR007449">
    <property type="entry name" value="ZipA_FtsZ-bd_C"/>
</dbReference>
<dbReference type="RefSeq" id="WP_215820745.1">
    <property type="nucleotide sequence ID" value="NZ_JAGSOY010000040.1"/>
</dbReference>
<dbReference type="EMBL" id="JAGSOY010000040">
    <property type="protein sequence ID" value="MBU2712517.1"/>
    <property type="molecule type" value="Genomic_DNA"/>
</dbReference>
<dbReference type="InterPro" id="IPR011919">
    <property type="entry name" value="Cell_div_ZipA"/>
</dbReference>
<comment type="subcellular location">
    <subcellularLocation>
        <location evidence="8">Cell inner membrane</location>
        <topology evidence="8">Single-pass type I membrane protein</topology>
    </subcellularLocation>
    <text evidence="8">Localizes to the Z ring in an FtsZ-dependent manner.</text>
</comment>
<keyword evidence="7 8" id="KW-0131">Cell cycle</keyword>
<evidence type="ECO:0000256" key="8">
    <source>
        <dbReference type="HAMAP-Rule" id="MF_00509"/>
    </source>
</evidence>
<comment type="similarity">
    <text evidence="8 9">Belongs to the ZipA family.</text>
</comment>
<dbReference type="SUPFAM" id="SSF64383">
    <property type="entry name" value="Cell-division protein ZipA, C-terminal domain"/>
    <property type="match status" value="1"/>
</dbReference>
<reference evidence="12 13" key="1">
    <citation type="submission" date="2021-04" db="EMBL/GenBank/DDBJ databases">
        <authorList>
            <person name="Pira H."/>
            <person name="Risdian C."/>
            <person name="Wink J."/>
        </authorList>
    </citation>
    <scope>NUCLEOTIDE SEQUENCE [LARGE SCALE GENOMIC DNA]</scope>
    <source>
        <strain evidence="12 13">WH53</strain>
    </source>
</reference>
<evidence type="ECO:0000256" key="5">
    <source>
        <dbReference type="ARBA" id="ARBA00022989"/>
    </source>
</evidence>
<dbReference type="Pfam" id="PF04354">
    <property type="entry name" value="ZipA_C"/>
    <property type="match status" value="1"/>
</dbReference>
<dbReference type="Gene3D" id="3.30.1400.10">
    <property type="entry name" value="ZipA, C-terminal FtsZ-binding domain"/>
    <property type="match status" value="1"/>
</dbReference>
<dbReference type="SMART" id="SM00771">
    <property type="entry name" value="ZipA_C"/>
    <property type="match status" value="1"/>
</dbReference>
<dbReference type="PANTHER" id="PTHR38685:SF1">
    <property type="entry name" value="CELL DIVISION PROTEIN ZIPA"/>
    <property type="match status" value="1"/>
</dbReference>
<evidence type="ECO:0000256" key="6">
    <source>
        <dbReference type="ARBA" id="ARBA00023136"/>
    </source>
</evidence>
<protein>
    <recommendedName>
        <fullName evidence="8 9">Cell division protein ZipA</fullName>
    </recommendedName>
</protein>
<dbReference type="NCBIfam" id="TIGR02205">
    <property type="entry name" value="septum_zipA"/>
    <property type="match status" value="1"/>
</dbReference>
<name>A0ABS5ZEM8_9GAMM</name>
<evidence type="ECO:0000259" key="11">
    <source>
        <dbReference type="SMART" id="SM00771"/>
    </source>
</evidence>
<keyword evidence="6 8" id="KW-0472">Membrane</keyword>
<dbReference type="Proteomes" id="UP000690515">
    <property type="component" value="Unassembled WGS sequence"/>
</dbReference>
<gene>
    <name evidence="8 12" type="primary">zipA</name>
    <name evidence="12" type="ORF">KCG35_15725</name>
</gene>
<evidence type="ECO:0000313" key="12">
    <source>
        <dbReference type="EMBL" id="MBU2712517.1"/>
    </source>
</evidence>
<comment type="function">
    <text evidence="8 9">Essential cell division protein that stabilizes the FtsZ protofilaments by cross-linking them and that serves as a cytoplasmic membrane anchor for the Z ring. Also required for the recruitment to the septal ring of downstream cell division proteins.</text>
</comment>
<evidence type="ECO:0000256" key="2">
    <source>
        <dbReference type="ARBA" id="ARBA00022519"/>
    </source>
</evidence>
<dbReference type="GO" id="GO:0051301">
    <property type="term" value="P:cell division"/>
    <property type="evidence" value="ECO:0007669"/>
    <property type="project" value="UniProtKB-KW"/>
</dbReference>
<organism evidence="12 13">
    <name type="scientific">Zooshikella harenae</name>
    <dbReference type="NCBI Taxonomy" id="2827238"/>
    <lineage>
        <taxon>Bacteria</taxon>
        <taxon>Pseudomonadati</taxon>
        <taxon>Pseudomonadota</taxon>
        <taxon>Gammaproteobacteria</taxon>
        <taxon>Oceanospirillales</taxon>
        <taxon>Zooshikellaceae</taxon>
        <taxon>Zooshikella</taxon>
    </lineage>
</organism>
<evidence type="ECO:0000313" key="13">
    <source>
        <dbReference type="Proteomes" id="UP000690515"/>
    </source>
</evidence>
<comment type="caution">
    <text evidence="12">The sequence shown here is derived from an EMBL/GenBank/DDBJ whole genome shotgun (WGS) entry which is preliminary data.</text>
</comment>
<sequence>MDIGLREIIFIIGFLLIAGIIFDGYRRMRVNRKKADELSLGLSGGVDYYDDCNGELPHGGARLIKGDTAHDAEQTTFKKVEPHFQQESAEPSLSDQVDSHKQPFSNTGQEALVQRLQSAQQKQRNADAMQSATDHEPPVITDKVADGYADAEEPLVANPADHVSSAAMGSSPHHERRKSSAKGESTHSSLLKNAADGIKTVAKSGSKVSSKEPNKGWKQSKKAAADVALTEESAEENKVVEDIIVIHVIAKSDTTFAGDELLTILTRNGLSYGDMNIFHCYDTSVTRGAKGALMFSMANGIEPGTFDLDNMDEYCTPAVSFFMSLPGPDKPMRAFEQMALAAHDIASTLGGSLKDENRSVMTQQTLEHCKQRIMDYERRHLVRKQMVR</sequence>
<keyword evidence="1 8" id="KW-1003">Cell membrane</keyword>
<comment type="subunit">
    <text evidence="8">Interacts with FtsZ via their C-terminal domains.</text>
</comment>
<evidence type="ECO:0000256" key="1">
    <source>
        <dbReference type="ARBA" id="ARBA00022475"/>
    </source>
</evidence>
<keyword evidence="3 8" id="KW-0132">Cell division</keyword>
<evidence type="ECO:0000256" key="4">
    <source>
        <dbReference type="ARBA" id="ARBA00022692"/>
    </source>
</evidence>
<evidence type="ECO:0000256" key="10">
    <source>
        <dbReference type="SAM" id="MobiDB-lite"/>
    </source>
</evidence>
<feature type="transmembrane region" description="Helical" evidence="8">
    <location>
        <begin position="6"/>
        <end position="25"/>
    </location>
</feature>